<dbReference type="CDD" id="cd03784">
    <property type="entry name" value="GT1_Gtf-like"/>
    <property type="match status" value="1"/>
</dbReference>
<proteinExistence type="inferred from homology"/>
<dbReference type="Pfam" id="PF00201">
    <property type="entry name" value="UDPGT"/>
    <property type="match status" value="1"/>
</dbReference>
<dbReference type="GO" id="GO:0016020">
    <property type="term" value="C:membrane"/>
    <property type="evidence" value="ECO:0007669"/>
    <property type="project" value="UniProtKB-SubCell"/>
</dbReference>
<sequence length="523" mass="58977">LCWLLLLSSLCIISVQNVQSAKILGVFPTSSKSHYIVGSALMKALARKGHEVILSVIKVRIRWHDLRQFSPFPQQKPMKNYRDITTTKVWKAVEPKKNPIESIQSTYDFGHRITNSTLTDPPVVDLIASNETFDLIVLEIFMNDAMIGFCHHFKAPCIGMSTFGASKWTADLVGTPSPPSYVPNAFLGFSDRMSFKERLFNTLMSAMEILVDATIDYPVQNKIYQDAFPGPKPPLAELKKKAISLVLLNNHFSLNYPRPYVTGMIEVGGMHINRVPKPLPDNIQSFMDNATDGVIYFSMGSNIKSKDLPIEKRDAFLKVFSKLKQKVLWKWEDDNLPGKPDNVFVQSWWPQDDILAHPNVKLFITHGGLLSTTESLYHGVPVIGIPVFGDQYLNMAKAERGGYGLSVAYAEISETKLSNAIEAILNDPQFKVNALAISQRYRDQPLTPLELATFWVEYVIRQKGAPHIRTAAMDLSFVQYHNLDVLGLLIGLPIVILHLLVRRVCRKKSSKPSNKINERKKRN</sequence>
<dbReference type="PaxDb" id="7159-AAEL010386-PA"/>
<keyword evidence="5" id="KW-1133">Transmembrane helix</keyword>
<comment type="catalytic activity">
    <reaction evidence="5">
        <text>glucuronate acceptor + UDP-alpha-D-glucuronate = acceptor beta-D-glucuronoside + UDP + H(+)</text>
        <dbReference type="Rhea" id="RHEA:21032"/>
        <dbReference type="ChEBI" id="CHEBI:15378"/>
        <dbReference type="ChEBI" id="CHEBI:58052"/>
        <dbReference type="ChEBI" id="CHEBI:58223"/>
        <dbReference type="ChEBI" id="CHEBI:132367"/>
        <dbReference type="ChEBI" id="CHEBI:132368"/>
        <dbReference type="EC" id="2.4.1.17"/>
    </reaction>
</comment>
<name>Q16T56_AEDAE</name>
<dbReference type="PANTHER" id="PTHR48043">
    <property type="entry name" value="EG:EG0003.4 PROTEIN-RELATED"/>
    <property type="match status" value="1"/>
</dbReference>
<dbReference type="PANTHER" id="PTHR48043:SF159">
    <property type="entry name" value="EG:EG0003.4 PROTEIN-RELATED"/>
    <property type="match status" value="1"/>
</dbReference>
<dbReference type="InterPro" id="IPR002213">
    <property type="entry name" value="UDP_glucos_trans"/>
</dbReference>
<dbReference type="PhylomeDB" id="Q16T56"/>
<evidence type="ECO:0000313" key="7">
    <source>
        <dbReference type="Proteomes" id="UP000682892"/>
    </source>
</evidence>
<dbReference type="PROSITE" id="PS00375">
    <property type="entry name" value="UDPGT"/>
    <property type="match status" value="1"/>
</dbReference>
<keyword evidence="5" id="KW-0812">Transmembrane</keyword>
<dbReference type="AlphaFoldDB" id="Q16T56"/>
<dbReference type="HOGENOM" id="CLU_012949_0_2_1"/>
<keyword evidence="3 4" id="KW-0808">Transferase</keyword>
<keyword evidence="5" id="KW-0472">Membrane</keyword>
<dbReference type="Proteomes" id="UP000682892">
    <property type="component" value="Unassembled WGS sequence"/>
</dbReference>
<evidence type="ECO:0000313" key="6">
    <source>
        <dbReference type="EMBL" id="EAT37651.1"/>
    </source>
</evidence>
<evidence type="ECO:0000256" key="2">
    <source>
        <dbReference type="ARBA" id="ARBA00022676"/>
    </source>
</evidence>
<feature type="transmembrane region" description="Helical" evidence="5">
    <location>
        <begin position="483"/>
        <end position="501"/>
    </location>
</feature>
<keyword evidence="2 4" id="KW-0328">Glycosyltransferase</keyword>
<comment type="subcellular location">
    <subcellularLocation>
        <location evidence="5">Membrane</location>
        <topology evidence="5">Single-pass membrane protein</topology>
    </subcellularLocation>
</comment>
<gene>
    <name evidence="6" type="ORF">AaeL_AAEL010386</name>
</gene>
<dbReference type="SUPFAM" id="SSF53756">
    <property type="entry name" value="UDP-Glycosyltransferase/glycogen phosphorylase"/>
    <property type="match status" value="1"/>
</dbReference>
<feature type="chain" id="PRO_5005142667" description="UDP-glucuronosyltransferase" evidence="5">
    <location>
        <begin position="21"/>
        <end position="523"/>
    </location>
</feature>
<dbReference type="EMBL" id="CH477659">
    <property type="protein sequence ID" value="EAT37651.1"/>
    <property type="molecule type" value="Genomic_DNA"/>
</dbReference>
<dbReference type="eggNOG" id="KOG1192">
    <property type="taxonomic scope" value="Eukaryota"/>
</dbReference>
<reference evidence="6" key="3">
    <citation type="submission" date="2012-09" db="EMBL/GenBank/DDBJ databases">
        <authorList>
            <consortium name="VectorBase"/>
        </authorList>
    </citation>
    <scope>NUCLEOTIDE SEQUENCE</scope>
    <source>
        <strain evidence="6">Liverpool</strain>
    </source>
</reference>
<evidence type="ECO:0000256" key="3">
    <source>
        <dbReference type="ARBA" id="ARBA00022679"/>
    </source>
</evidence>
<evidence type="ECO:0000256" key="1">
    <source>
        <dbReference type="ARBA" id="ARBA00009995"/>
    </source>
</evidence>
<keyword evidence="5" id="KW-0732">Signal</keyword>
<dbReference type="GO" id="GO:0015020">
    <property type="term" value="F:glucuronosyltransferase activity"/>
    <property type="evidence" value="ECO:0007669"/>
    <property type="project" value="UniProtKB-EC"/>
</dbReference>
<dbReference type="InterPro" id="IPR050271">
    <property type="entry name" value="UDP-glycosyltransferase"/>
</dbReference>
<reference evidence="6" key="1">
    <citation type="submission" date="2005-10" db="EMBL/GenBank/DDBJ databases">
        <authorList>
            <person name="Loftus B.J."/>
            <person name="Nene V.M."/>
            <person name="Hannick L.I."/>
            <person name="Bidwell S."/>
            <person name="Haas B."/>
            <person name="Amedeo P."/>
            <person name="Orvis J."/>
            <person name="Wortman J.R."/>
            <person name="White O.R."/>
            <person name="Salzberg S."/>
            <person name="Shumway M."/>
            <person name="Koo H."/>
            <person name="Zhao Y."/>
            <person name="Holmes M."/>
            <person name="Miller J."/>
            <person name="Schatz M."/>
            <person name="Pop M."/>
            <person name="Pai G."/>
            <person name="Utterback T."/>
            <person name="Rogers Y.-H."/>
            <person name="Kravitz S."/>
            <person name="Fraser C.M."/>
        </authorList>
    </citation>
    <scope>NUCLEOTIDE SEQUENCE</scope>
    <source>
        <strain evidence="6">Liverpool</strain>
    </source>
</reference>
<comment type="similarity">
    <text evidence="1 4">Belongs to the UDP-glycosyltransferase family.</text>
</comment>
<reference evidence="6" key="2">
    <citation type="journal article" date="2007" name="Science">
        <title>Genome sequence of Aedes aegypti, a major arbovirus vector.</title>
        <authorList>
            <person name="Nene V."/>
            <person name="Wortman J.R."/>
            <person name="Lawson D."/>
            <person name="Haas B."/>
            <person name="Kodira C."/>
            <person name="Tu Z.J."/>
            <person name="Loftus B."/>
            <person name="Xi Z."/>
            <person name="Megy K."/>
            <person name="Grabherr M."/>
            <person name="Ren Q."/>
            <person name="Zdobnov E.M."/>
            <person name="Lobo N.F."/>
            <person name="Campbell K.S."/>
            <person name="Brown S.E."/>
            <person name="Bonaldo M.F."/>
            <person name="Zhu J."/>
            <person name="Sinkins S.P."/>
            <person name="Hogenkamp D.G."/>
            <person name="Amedeo P."/>
            <person name="Arensburger P."/>
            <person name="Atkinson P.W."/>
            <person name="Bidwell S."/>
            <person name="Biedler J."/>
            <person name="Birney E."/>
            <person name="Bruggner R.V."/>
            <person name="Costas J."/>
            <person name="Coy M.R."/>
            <person name="Crabtree J."/>
            <person name="Crawford M."/>
            <person name="Debruyn B."/>
            <person name="Decaprio D."/>
            <person name="Eiglmeier K."/>
            <person name="Eisenstadt E."/>
            <person name="El-Dorry H."/>
            <person name="Gelbart W.M."/>
            <person name="Gomes S.L."/>
            <person name="Hammond M."/>
            <person name="Hannick L.I."/>
            <person name="Hogan J.R."/>
            <person name="Holmes M.H."/>
            <person name="Jaffe D."/>
            <person name="Johnston J.S."/>
            <person name="Kennedy R.C."/>
            <person name="Koo H."/>
            <person name="Kravitz S."/>
            <person name="Kriventseva E.V."/>
            <person name="Kulp D."/>
            <person name="Labutti K."/>
            <person name="Lee E."/>
            <person name="Li S."/>
            <person name="Lovin D.D."/>
            <person name="Mao C."/>
            <person name="Mauceli E."/>
            <person name="Menck C.F."/>
            <person name="Miller J.R."/>
            <person name="Montgomery P."/>
            <person name="Mori A."/>
            <person name="Nascimento A.L."/>
            <person name="Naveira H.F."/>
            <person name="Nusbaum C."/>
            <person name="O'leary S."/>
            <person name="Orvis J."/>
            <person name="Pertea M."/>
            <person name="Quesneville H."/>
            <person name="Reidenbach K.R."/>
            <person name="Rogers Y.H."/>
            <person name="Roth C.W."/>
            <person name="Schneider J.R."/>
            <person name="Schatz M."/>
            <person name="Shumway M."/>
            <person name="Stanke M."/>
            <person name="Stinson E.O."/>
            <person name="Tubio J.M."/>
            <person name="Vanzee J.P."/>
            <person name="Verjovski-Almeida S."/>
            <person name="Werner D."/>
            <person name="White O."/>
            <person name="Wyder S."/>
            <person name="Zeng Q."/>
            <person name="Zhao Q."/>
            <person name="Zhao Y."/>
            <person name="Hill C.A."/>
            <person name="Raikhel A.S."/>
            <person name="Soares M.B."/>
            <person name="Knudson D.L."/>
            <person name="Lee N.H."/>
            <person name="Galagan J."/>
            <person name="Salzberg S.L."/>
            <person name="Paulsen I.T."/>
            <person name="Dimopoulos G."/>
            <person name="Collins F.H."/>
            <person name="Birren B."/>
            <person name="Fraser-Liggett C.M."/>
            <person name="Severson D.W."/>
        </authorList>
    </citation>
    <scope>NUCLEOTIDE SEQUENCE [LARGE SCALE GENOMIC DNA]</scope>
    <source>
        <strain evidence="6">Liverpool</strain>
    </source>
</reference>
<dbReference type="EC" id="2.4.1.17" evidence="5"/>
<dbReference type="FunFam" id="3.40.50.2000:FF:000050">
    <property type="entry name" value="UDP-glucuronosyltransferase"/>
    <property type="match status" value="1"/>
</dbReference>
<dbReference type="VEuPathDB" id="VectorBase:AAEL010386"/>
<evidence type="ECO:0000256" key="4">
    <source>
        <dbReference type="RuleBase" id="RU003718"/>
    </source>
</evidence>
<dbReference type="InterPro" id="IPR035595">
    <property type="entry name" value="UDP_glycos_trans_CS"/>
</dbReference>
<organism evidence="6 7">
    <name type="scientific">Aedes aegypti</name>
    <name type="common">Yellowfever mosquito</name>
    <name type="synonym">Culex aegypti</name>
    <dbReference type="NCBI Taxonomy" id="7159"/>
    <lineage>
        <taxon>Eukaryota</taxon>
        <taxon>Metazoa</taxon>
        <taxon>Ecdysozoa</taxon>
        <taxon>Arthropoda</taxon>
        <taxon>Hexapoda</taxon>
        <taxon>Insecta</taxon>
        <taxon>Pterygota</taxon>
        <taxon>Neoptera</taxon>
        <taxon>Endopterygota</taxon>
        <taxon>Diptera</taxon>
        <taxon>Nematocera</taxon>
        <taxon>Culicoidea</taxon>
        <taxon>Culicidae</taxon>
        <taxon>Culicinae</taxon>
        <taxon>Aedini</taxon>
        <taxon>Aedes</taxon>
        <taxon>Stegomyia</taxon>
    </lineage>
</organism>
<dbReference type="OMA" id="HHFKAPC"/>
<protein>
    <recommendedName>
        <fullName evidence="5">UDP-glucuronosyltransferase</fullName>
        <ecNumber evidence="5">2.4.1.17</ecNumber>
    </recommendedName>
</protein>
<feature type="signal peptide" evidence="5">
    <location>
        <begin position="1"/>
        <end position="20"/>
    </location>
</feature>
<accession>Q16T56</accession>
<dbReference type="Gene3D" id="3.40.50.2000">
    <property type="entry name" value="Glycogen Phosphorylase B"/>
    <property type="match status" value="1"/>
</dbReference>
<feature type="non-terminal residue" evidence="6">
    <location>
        <position position="1"/>
    </location>
</feature>
<evidence type="ECO:0000256" key="5">
    <source>
        <dbReference type="RuleBase" id="RU362059"/>
    </source>
</evidence>